<comment type="caution">
    <text evidence="6">The sequence shown here is derived from an EMBL/GenBank/DDBJ whole genome shotgun (WGS) entry which is preliminary data.</text>
</comment>
<dbReference type="SUPFAM" id="SSF52151">
    <property type="entry name" value="FabD/lysophospholipase-like"/>
    <property type="match status" value="1"/>
</dbReference>
<evidence type="ECO:0000313" key="7">
    <source>
        <dbReference type="Proteomes" id="UP000622580"/>
    </source>
</evidence>
<evidence type="ECO:0000259" key="5">
    <source>
        <dbReference type="PROSITE" id="PS51635"/>
    </source>
</evidence>
<feature type="short sequence motif" description="DGA/G" evidence="4">
    <location>
        <begin position="162"/>
        <end position="164"/>
    </location>
</feature>
<dbReference type="PROSITE" id="PS51635">
    <property type="entry name" value="PNPLA"/>
    <property type="match status" value="1"/>
</dbReference>
<feature type="short sequence motif" description="GXSXG" evidence="4">
    <location>
        <begin position="39"/>
        <end position="43"/>
    </location>
</feature>
<dbReference type="GO" id="GO:0016042">
    <property type="term" value="P:lipid catabolic process"/>
    <property type="evidence" value="ECO:0007669"/>
    <property type="project" value="UniProtKB-UniRule"/>
</dbReference>
<name>A0A941D093_9CAUL</name>
<feature type="active site" description="Nucleophile" evidence="4">
    <location>
        <position position="41"/>
    </location>
</feature>
<evidence type="ECO:0000256" key="2">
    <source>
        <dbReference type="ARBA" id="ARBA00022963"/>
    </source>
</evidence>
<evidence type="ECO:0000256" key="1">
    <source>
        <dbReference type="ARBA" id="ARBA00022801"/>
    </source>
</evidence>
<reference evidence="6" key="1">
    <citation type="submission" date="2021-04" db="EMBL/GenBank/DDBJ databases">
        <title>Draft genome assembly of strain Phenylobacterium sp. 20VBR1 using MiniION and Illumina platforms.</title>
        <authorList>
            <person name="Thomas F.A."/>
            <person name="Krishnan K.P."/>
            <person name="Sinha R.K."/>
        </authorList>
    </citation>
    <scope>NUCLEOTIDE SEQUENCE</scope>
    <source>
        <strain evidence="6">20VBR1</strain>
    </source>
</reference>
<proteinExistence type="predicted"/>
<feature type="active site" description="Proton acceptor" evidence="4">
    <location>
        <position position="162"/>
    </location>
</feature>
<keyword evidence="2 4" id="KW-0442">Lipid degradation</keyword>
<dbReference type="RefSeq" id="WP_215339203.1">
    <property type="nucleotide sequence ID" value="NZ_JAGSGD010000001.1"/>
</dbReference>
<dbReference type="Proteomes" id="UP000622580">
    <property type="component" value="Unassembled WGS sequence"/>
</dbReference>
<evidence type="ECO:0000313" key="6">
    <source>
        <dbReference type="EMBL" id="MBR7619079.1"/>
    </source>
</evidence>
<keyword evidence="1 4" id="KW-0378">Hydrolase</keyword>
<feature type="short sequence motif" description="GXGXXG" evidence="4">
    <location>
        <begin position="12"/>
        <end position="17"/>
    </location>
</feature>
<dbReference type="InterPro" id="IPR002641">
    <property type="entry name" value="PNPLA_dom"/>
</dbReference>
<dbReference type="AlphaFoldDB" id="A0A941D093"/>
<dbReference type="GO" id="GO:0016787">
    <property type="term" value="F:hydrolase activity"/>
    <property type="evidence" value="ECO:0007669"/>
    <property type="project" value="UniProtKB-UniRule"/>
</dbReference>
<accession>A0A941D093</accession>
<dbReference type="PANTHER" id="PTHR14226">
    <property type="entry name" value="NEUROPATHY TARGET ESTERASE/SWISS CHEESE D.MELANOGASTER"/>
    <property type="match status" value="1"/>
</dbReference>
<evidence type="ECO:0000256" key="4">
    <source>
        <dbReference type="PROSITE-ProRule" id="PRU01161"/>
    </source>
</evidence>
<dbReference type="Pfam" id="PF01734">
    <property type="entry name" value="Patatin"/>
    <property type="match status" value="1"/>
</dbReference>
<sequence>MTTTRTAFVFAGGGSLGAIQVGALRELVRAGERPDFLVGASVGALNACFFACAPDASGVEQLESIWCKLRRSDIFPVGFAGVLRMLGRGSLFDSRHLRTLVERNLPIRDLEQAKLPVHVVATNLSGATVVLSRGPAAEAVLASAAIPIAFPSVRIGDDYLMDGAIAGNTPILTALELGANRIIVLQTGYACALDGPPVGLAGLGLHAITLLICNQMARDVQIIEGKAIVHVTPHLCPLDVSPFDFKHSEKLIERGAQATRAWLDAGGLDHADTPAVFEHRH</sequence>
<dbReference type="Gene3D" id="3.40.1090.10">
    <property type="entry name" value="Cytosolic phospholipase A2 catalytic domain"/>
    <property type="match status" value="2"/>
</dbReference>
<dbReference type="PANTHER" id="PTHR14226:SF57">
    <property type="entry name" value="BLR7027 PROTEIN"/>
    <property type="match status" value="1"/>
</dbReference>
<feature type="domain" description="PNPLA" evidence="5">
    <location>
        <begin position="8"/>
        <end position="175"/>
    </location>
</feature>
<evidence type="ECO:0000256" key="3">
    <source>
        <dbReference type="ARBA" id="ARBA00023098"/>
    </source>
</evidence>
<dbReference type="InterPro" id="IPR050301">
    <property type="entry name" value="NTE"/>
</dbReference>
<dbReference type="InterPro" id="IPR016035">
    <property type="entry name" value="Acyl_Trfase/lysoPLipase"/>
</dbReference>
<protein>
    <submittedName>
        <fullName evidence="6">Patatin-like phospholipase family protein</fullName>
    </submittedName>
</protein>
<keyword evidence="3 4" id="KW-0443">Lipid metabolism</keyword>
<keyword evidence="7" id="KW-1185">Reference proteome</keyword>
<dbReference type="EMBL" id="JAGSGD010000001">
    <property type="protein sequence ID" value="MBR7619079.1"/>
    <property type="molecule type" value="Genomic_DNA"/>
</dbReference>
<gene>
    <name evidence="6" type="ORF">JKL49_06720</name>
</gene>
<organism evidence="6 7">
    <name type="scientific">Phenylobacterium glaciei</name>
    <dbReference type="NCBI Taxonomy" id="2803784"/>
    <lineage>
        <taxon>Bacteria</taxon>
        <taxon>Pseudomonadati</taxon>
        <taxon>Pseudomonadota</taxon>
        <taxon>Alphaproteobacteria</taxon>
        <taxon>Caulobacterales</taxon>
        <taxon>Caulobacteraceae</taxon>
        <taxon>Phenylobacterium</taxon>
    </lineage>
</organism>